<organism evidence="10 11">
    <name type="scientific">Brachybacterium sacelli</name>
    <dbReference type="NCBI Taxonomy" id="173364"/>
    <lineage>
        <taxon>Bacteria</taxon>
        <taxon>Bacillati</taxon>
        <taxon>Actinomycetota</taxon>
        <taxon>Actinomycetes</taxon>
        <taxon>Micrococcales</taxon>
        <taxon>Dermabacteraceae</taxon>
        <taxon>Brachybacterium</taxon>
    </lineage>
</organism>
<evidence type="ECO:0000256" key="1">
    <source>
        <dbReference type="ARBA" id="ARBA00004651"/>
    </source>
</evidence>
<evidence type="ECO:0000259" key="9">
    <source>
        <dbReference type="PROSITE" id="PS50850"/>
    </source>
</evidence>
<dbReference type="PROSITE" id="PS50850">
    <property type="entry name" value="MFS"/>
    <property type="match status" value="1"/>
</dbReference>
<dbReference type="InterPro" id="IPR036259">
    <property type="entry name" value="MFS_trans_sf"/>
</dbReference>
<keyword evidence="3" id="KW-0813">Transport</keyword>
<dbReference type="PANTHER" id="PTHR43271:SF1">
    <property type="entry name" value="INNER MEMBRANE TRANSPORT PROTEIN YNFM"/>
    <property type="match status" value="1"/>
</dbReference>
<keyword evidence="5 8" id="KW-0812">Transmembrane</keyword>
<feature type="transmembrane region" description="Helical" evidence="8">
    <location>
        <begin position="23"/>
        <end position="41"/>
    </location>
</feature>
<keyword evidence="4" id="KW-1003">Cell membrane</keyword>
<evidence type="ECO:0000256" key="8">
    <source>
        <dbReference type="SAM" id="Phobius"/>
    </source>
</evidence>
<evidence type="ECO:0000313" key="10">
    <source>
        <dbReference type="EMBL" id="MBP2380858.1"/>
    </source>
</evidence>
<dbReference type="SUPFAM" id="SSF103473">
    <property type="entry name" value="MFS general substrate transporter"/>
    <property type="match status" value="1"/>
</dbReference>
<evidence type="ECO:0000313" key="11">
    <source>
        <dbReference type="Proteomes" id="UP001519290"/>
    </source>
</evidence>
<reference evidence="10 11" key="1">
    <citation type="submission" date="2021-03" db="EMBL/GenBank/DDBJ databases">
        <title>Sequencing the genomes of 1000 actinobacteria strains.</title>
        <authorList>
            <person name="Klenk H.-P."/>
        </authorList>
    </citation>
    <scope>NUCLEOTIDE SEQUENCE [LARGE SCALE GENOMIC DNA]</scope>
    <source>
        <strain evidence="10 11">DSM 14566</strain>
    </source>
</reference>
<accession>A0ABS4WY12</accession>
<dbReference type="Pfam" id="PF07690">
    <property type="entry name" value="MFS_1"/>
    <property type="match status" value="1"/>
</dbReference>
<dbReference type="Gene3D" id="1.20.1250.20">
    <property type="entry name" value="MFS general substrate transporter like domains"/>
    <property type="match status" value="1"/>
</dbReference>
<protein>
    <submittedName>
        <fullName evidence="10">YNFM family putative membrane transporter</fullName>
    </submittedName>
</protein>
<evidence type="ECO:0000256" key="5">
    <source>
        <dbReference type="ARBA" id="ARBA00022692"/>
    </source>
</evidence>
<dbReference type="PANTHER" id="PTHR43271">
    <property type="entry name" value="BLL2771 PROTEIN"/>
    <property type="match status" value="1"/>
</dbReference>
<feature type="transmembrane region" description="Helical" evidence="8">
    <location>
        <begin position="147"/>
        <end position="169"/>
    </location>
</feature>
<dbReference type="Proteomes" id="UP001519290">
    <property type="component" value="Unassembled WGS sequence"/>
</dbReference>
<comment type="similarity">
    <text evidence="2">Belongs to the major facilitator superfamily.</text>
</comment>
<feature type="transmembrane region" description="Helical" evidence="8">
    <location>
        <begin position="225"/>
        <end position="244"/>
    </location>
</feature>
<evidence type="ECO:0000256" key="6">
    <source>
        <dbReference type="ARBA" id="ARBA00022989"/>
    </source>
</evidence>
<evidence type="ECO:0000256" key="4">
    <source>
        <dbReference type="ARBA" id="ARBA00022475"/>
    </source>
</evidence>
<dbReference type="RefSeq" id="WP_209899451.1">
    <property type="nucleotide sequence ID" value="NZ_BAAAJW010000004.1"/>
</dbReference>
<evidence type="ECO:0000256" key="7">
    <source>
        <dbReference type="ARBA" id="ARBA00023136"/>
    </source>
</evidence>
<comment type="subcellular location">
    <subcellularLocation>
        <location evidence="1">Cell membrane</location>
        <topology evidence="1">Multi-pass membrane protein</topology>
    </subcellularLocation>
</comment>
<dbReference type="EMBL" id="JAGIOD010000001">
    <property type="protein sequence ID" value="MBP2380858.1"/>
    <property type="molecule type" value="Genomic_DNA"/>
</dbReference>
<feature type="transmembrane region" description="Helical" evidence="8">
    <location>
        <begin position="382"/>
        <end position="400"/>
    </location>
</feature>
<feature type="transmembrane region" description="Helical" evidence="8">
    <location>
        <begin position="92"/>
        <end position="110"/>
    </location>
</feature>
<feature type="transmembrane region" description="Helical" evidence="8">
    <location>
        <begin position="175"/>
        <end position="197"/>
    </location>
</feature>
<feature type="domain" description="Major facilitator superfamily (MFS) profile" evidence="9">
    <location>
        <begin position="23"/>
        <end position="405"/>
    </location>
</feature>
<evidence type="ECO:0000256" key="3">
    <source>
        <dbReference type="ARBA" id="ARBA00022448"/>
    </source>
</evidence>
<sequence length="411" mass="41815">MSAPPDPTPFPGYRTDDPEYRRITLALFFAGIATFATLYSTQALLPELAAAFAVTPGQATLSLSVATIGLGAALLVAGALSEAYGRTRLIHLSLTASALVGVACALAPTWETLLGLRLLQGIALAGLPAVATAYLREEIHARVTARAAGLYIGGTALGGMTGRLITAGIGESLGWHWALGTIALVGLGCALAVRLLLPASRNFVPAPARPLRLARMMGGALRDPALLALYAIGGCGMGAFVAAYNALSFRLVAEPFSLGLGAAGLVFLVYPVGTVGSIVAGRLADASSRRLVVPIASAVLAAGLALTIPENLFVLVVGVAVMTGGFFAVHGVASGWVPVRAHAAGLAPGPAASVYLFAYYLGSSVFGSLAGLVWSAGGWSGVMTLTLTLTGIVVVLALLLRRTRSLESGRS</sequence>
<keyword evidence="7 8" id="KW-0472">Membrane</keyword>
<dbReference type="CDD" id="cd17324">
    <property type="entry name" value="MFS_NepI_like"/>
    <property type="match status" value="1"/>
</dbReference>
<keyword evidence="6 8" id="KW-1133">Transmembrane helix</keyword>
<gene>
    <name evidence="10" type="ORF">JOF43_000815</name>
</gene>
<name>A0ABS4WY12_9MICO</name>
<feature type="transmembrane region" description="Helical" evidence="8">
    <location>
        <begin position="314"/>
        <end position="333"/>
    </location>
</feature>
<feature type="transmembrane region" description="Helical" evidence="8">
    <location>
        <begin position="256"/>
        <end position="279"/>
    </location>
</feature>
<feature type="transmembrane region" description="Helical" evidence="8">
    <location>
        <begin position="61"/>
        <end position="80"/>
    </location>
</feature>
<feature type="transmembrane region" description="Helical" evidence="8">
    <location>
        <begin position="116"/>
        <end position="135"/>
    </location>
</feature>
<dbReference type="InterPro" id="IPR011701">
    <property type="entry name" value="MFS"/>
</dbReference>
<comment type="caution">
    <text evidence="10">The sequence shown here is derived from an EMBL/GenBank/DDBJ whole genome shotgun (WGS) entry which is preliminary data.</text>
</comment>
<evidence type="ECO:0000256" key="2">
    <source>
        <dbReference type="ARBA" id="ARBA00008335"/>
    </source>
</evidence>
<feature type="transmembrane region" description="Helical" evidence="8">
    <location>
        <begin position="291"/>
        <end position="308"/>
    </location>
</feature>
<keyword evidence="11" id="KW-1185">Reference proteome</keyword>
<dbReference type="InterPro" id="IPR020846">
    <property type="entry name" value="MFS_dom"/>
</dbReference>
<proteinExistence type="inferred from homology"/>